<sequence>MSQLPCSTLRRISLSPSSNPITSLSSASTQQIRNASFLKRPLRPYTFTQLVTLSDGSTYTQRTTSPAPVVKLTKDTRNHPMWQPSLESLRNVEQDEAGRLRAFREKFGRGWDADDVVSVEELEGRVEDNHEDSLMDLIAGKDWNKVKAAPTPVKGKGKGKK</sequence>
<evidence type="ECO:0000313" key="2">
    <source>
        <dbReference type="EMBL" id="KAL3419577.1"/>
    </source>
</evidence>
<dbReference type="PANTHER" id="PTHR28174">
    <property type="entry name" value="54S RIBOSOMAL PROTEIN L36, MITOCHONDRIAL"/>
    <property type="match status" value="1"/>
</dbReference>
<feature type="domain" description="Ribosomal protein bL31m N-terminal" evidence="1">
    <location>
        <begin position="40"/>
        <end position="85"/>
    </location>
</feature>
<evidence type="ECO:0000313" key="3">
    <source>
        <dbReference type="Proteomes" id="UP001629113"/>
    </source>
</evidence>
<dbReference type="Proteomes" id="UP001629113">
    <property type="component" value="Unassembled WGS sequence"/>
</dbReference>
<proteinExistence type="predicted"/>
<reference evidence="2 3" key="1">
    <citation type="submission" date="2024-06" db="EMBL/GenBank/DDBJ databases">
        <title>Complete genome of Phlyctema vagabunda strain 19-DSS-EL-015.</title>
        <authorList>
            <person name="Fiorenzani C."/>
        </authorList>
    </citation>
    <scope>NUCLEOTIDE SEQUENCE [LARGE SCALE GENOMIC DNA]</scope>
    <source>
        <strain evidence="2 3">19-DSS-EL-015</strain>
    </source>
</reference>
<organism evidence="2 3">
    <name type="scientific">Phlyctema vagabunda</name>
    <dbReference type="NCBI Taxonomy" id="108571"/>
    <lineage>
        <taxon>Eukaryota</taxon>
        <taxon>Fungi</taxon>
        <taxon>Dikarya</taxon>
        <taxon>Ascomycota</taxon>
        <taxon>Pezizomycotina</taxon>
        <taxon>Leotiomycetes</taxon>
        <taxon>Helotiales</taxon>
        <taxon>Dermateaceae</taxon>
        <taxon>Phlyctema</taxon>
    </lineage>
</organism>
<accession>A0ABR4P8J8</accession>
<keyword evidence="3" id="KW-1185">Reference proteome</keyword>
<keyword evidence="2" id="KW-0687">Ribonucleoprotein</keyword>
<dbReference type="InterPro" id="IPR048874">
    <property type="entry name" value="Ribosomal_bL31m_N"/>
</dbReference>
<keyword evidence="2" id="KW-0689">Ribosomal protein</keyword>
<comment type="caution">
    <text evidence="2">The sequence shown here is derived from an EMBL/GenBank/DDBJ whole genome shotgun (WGS) entry which is preliminary data.</text>
</comment>
<dbReference type="PANTHER" id="PTHR28174:SF1">
    <property type="entry name" value="LARGE RIBOSOMAL SUBUNIT PROTEIN BL31M"/>
    <property type="match status" value="1"/>
</dbReference>
<dbReference type="InterPro" id="IPR034600">
    <property type="entry name" value="Ribosomal_bL31m"/>
</dbReference>
<protein>
    <submittedName>
        <fullName evidence="2">54S ribosomal protein L36, mitochondrial</fullName>
    </submittedName>
</protein>
<evidence type="ECO:0000259" key="1">
    <source>
        <dbReference type="Pfam" id="PF21492"/>
    </source>
</evidence>
<name>A0ABR4P8J8_9HELO</name>
<dbReference type="GO" id="GO:0005840">
    <property type="term" value="C:ribosome"/>
    <property type="evidence" value="ECO:0007669"/>
    <property type="project" value="UniProtKB-KW"/>
</dbReference>
<gene>
    <name evidence="2" type="ORF">PVAG01_08076</name>
</gene>
<dbReference type="Gene3D" id="6.20.130.10">
    <property type="match status" value="1"/>
</dbReference>
<dbReference type="EMBL" id="JBFCZG010000007">
    <property type="protein sequence ID" value="KAL3419577.1"/>
    <property type="molecule type" value="Genomic_DNA"/>
</dbReference>
<dbReference type="Pfam" id="PF21492">
    <property type="entry name" value="bL31_N"/>
    <property type="match status" value="1"/>
</dbReference>